<feature type="binding site" description="type 1 copper site" evidence="12">
    <location>
        <position position="258"/>
    </location>
    <ligand>
        <name>Cu cation</name>
        <dbReference type="ChEBI" id="CHEBI:23378"/>
        <label>1</label>
    </ligand>
</feature>
<dbReference type="GO" id="GO:0005507">
    <property type="term" value="F:copper ion binding"/>
    <property type="evidence" value="ECO:0007669"/>
    <property type="project" value="InterPro"/>
</dbReference>
<reference evidence="16" key="1">
    <citation type="submission" date="2020-10" db="EMBL/GenBank/DDBJ databases">
        <title>Taxonomic study of unclassified bacteria belonging to the class Ktedonobacteria.</title>
        <authorList>
            <person name="Yabe S."/>
            <person name="Wang C.M."/>
            <person name="Zheng Y."/>
            <person name="Sakai Y."/>
            <person name="Cavaletti L."/>
            <person name="Monciardini P."/>
            <person name="Donadio S."/>
        </authorList>
    </citation>
    <scope>NUCLEOTIDE SEQUENCE</scope>
    <source>
        <strain evidence="16">ID150040</strain>
    </source>
</reference>
<keyword evidence="14" id="KW-1133">Transmembrane helix</keyword>
<dbReference type="CDD" id="cd11020">
    <property type="entry name" value="CuRO_1_CuNIR"/>
    <property type="match status" value="1"/>
</dbReference>
<evidence type="ECO:0000256" key="10">
    <source>
        <dbReference type="ARBA" id="ARBA00023008"/>
    </source>
</evidence>
<sequence>MTQVRKRPTGDQQATIQSDEAVLREKQSAIRTEEVTASTKVSTEIPLPATNGYRVRPQRRSRGNGWFITCVSITIVSLLVMLGVVLANLRPATNSSSASQATSSSTTNTSSSSVGMGNMDMSGTSSSSVSTANVKHQTYNAVPPAAPSGNEVNIKLTMKDDLITIAPGIVYHAWTFNGTVPGPVLRVRQGQMVHTTIVNEGTMAHSIDFHAAQTPWNVNYQSIGVGKSFTFTWKANYPGVFMYHCGTPTVIYHMANGMYGTIIVDPANGWTPAQEYSLTQSEFYTTKGQDGTYSVDPTKMMNGIPDYVVFNGYAEQYHDAPLKAKVGQRIRLFLMNAGPTQFSAFHVIGAIFSDVYVDGNPANHMVGNQTVTVPPGGGAVVELTIPEVGSYPFVTHSFANASKGAVGVIKVER</sequence>
<feature type="binding site" description="type 1 copper site" evidence="12">
    <location>
        <position position="396"/>
    </location>
    <ligand>
        <name>Cu cation</name>
        <dbReference type="ChEBI" id="CHEBI:23378"/>
        <label>1</label>
    </ligand>
</feature>
<dbReference type="EC" id="1.7.2.1" evidence="5"/>
<feature type="domain" description="Plastocyanin-like" evidence="15">
    <location>
        <begin position="171"/>
        <end position="267"/>
    </location>
</feature>
<evidence type="ECO:0000256" key="14">
    <source>
        <dbReference type="SAM" id="Phobius"/>
    </source>
</evidence>
<evidence type="ECO:0000259" key="15">
    <source>
        <dbReference type="Pfam" id="PF07732"/>
    </source>
</evidence>
<protein>
    <recommendedName>
        <fullName evidence="6">Copper-containing nitrite reductase</fullName>
        <ecNumber evidence="5">1.7.2.1</ecNumber>
    </recommendedName>
</protein>
<dbReference type="Gene3D" id="2.60.40.420">
    <property type="entry name" value="Cupredoxins - blue copper proteins"/>
    <property type="match status" value="2"/>
</dbReference>
<feature type="binding site" description="type 1 copper site" evidence="12">
    <location>
        <position position="205"/>
    </location>
    <ligand>
        <name>Cu cation</name>
        <dbReference type="ChEBI" id="CHEBI:23378"/>
        <label>1</label>
    </ligand>
</feature>
<gene>
    <name evidence="16" type="ORF">KSF_019950</name>
</gene>
<evidence type="ECO:0000256" key="5">
    <source>
        <dbReference type="ARBA" id="ARBA00011882"/>
    </source>
</evidence>
<evidence type="ECO:0000256" key="1">
    <source>
        <dbReference type="ARBA" id="ARBA00001960"/>
    </source>
</evidence>
<evidence type="ECO:0000256" key="12">
    <source>
        <dbReference type="PIRSR" id="PIRSR601287-1"/>
    </source>
</evidence>
<dbReference type="RefSeq" id="WP_220202813.1">
    <property type="nucleotide sequence ID" value="NZ_BNJK01000001.1"/>
</dbReference>
<keyword evidence="10 12" id="KW-0186">Copper</keyword>
<evidence type="ECO:0000256" key="4">
    <source>
        <dbReference type="ARBA" id="ARBA00011233"/>
    </source>
</evidence>
<evidence type="ECO:0000256" key="3">
    <source>
        <dbReference type="ARBA" id="ARBA00010609"/>
    </source>
</evidence>
<keyword evidence="14" id="KW-0472">Membrane</keyword>
<feature type="binding site" description="type 1 copper site" evidence="12">
    <location>
        <position position="245"/>
    </location>
    <ligand>
        <name>Cu cation</name>
        <dbReference type="ChEBI" id="CHEBI:23378"/>
        <label>1</label>
    </ligand>
</feature>
<evidence type="ECO:0000256" key="7">
    <source>
        <dbReference type="ARBA" id="ARBA00022723"/>
    </source>
</evidence>
<proteinExistence type="inferred from homology"/>
<name>A0A8J3IIA2_9CHLR</name>
<dbReference type="InterPro" id="IPR001287">
    <property type="entry name" value="NO2-reductase_Cu"/>
</dbReference>
<keyword evidence="17" id="KW-1185">Reference proteome</keyword>
<comment type="cofactor">
    <cofactor evidence="2 12">
        <name>Cu(2+)</name>
        <dbReference type="ChEBI" id="CHEBI:29036"/>
    </cofactor>
</comment>
<feature type="binding site" description="type 1 copper site" evidence="12">
    <location>
        <position position="210"/>
    </location>
    <ligand>
        <name>Cu cation</name>
        <dbReference type="ChEBI" id="CHEBI:23378"/>
        <label>1</label>
    </ligand>
</feature>
<dbReference type="PANTHER" id="PTHR11709">
    <property type="entry name" value="MULTI-COPPER OXIDASE"/>
    <property type="match status" value="1"/>
</dbReference>
<feature type="compositionally biased region" description="Low complexity" evidence="13">
    <location>
        <begin position="93"/>
        <end position="130"/>
    </location>
</feature>
<accession>A0A8J3IIA2</accession>
<comment type="catalytic activity">
    <reaction evidence="11">
        <text>nitric oxide + Fe(III)-[cytochrome c] + H2O = Fe(II)-[cytochrome c] + nitrite + 2 H(+)</text>
        <dbReference type="Rhea" id="RHEA:15233"/>
        <dbReference type="Rhea" id="RHEA-COMP:10350"/>
        <dbReference type="Rhea" id="RHEA-COMP:14399"/>
        <dbReference type="ChEBI" id="CHEBI:15377"/>
        <dbReference type="ChEBI" id="CHEBI:15378"/>
        <dbReference type="ChEBI" id="CHEBI:16301"/>
        <dbReference type="ChEBI" id="CHEBI:16480"/>
        <dbReference type="ChEBI" id="CHEBI:29033"/>
        <dbReference type="ChEBI" id="CHEBI:29034"/>
        <dbReference type="EC" id="1.7.2.1"/>
    </reaction>
</comment>
<keyword evidence="14" id="KW-0812">Transmembrane</keyword>
<comment type="similarity">
    <text evidence="3">Belongs to the multicopper oxidase family.</text>
</comment>
<dbReference type="EMBL" id="BNJK01000001">
    <property type="protein sequence ID" value="GHO91947.1"/>
    <property type="molecule type" value="Genomic_DNA"/>
</dbReference>
<dbReference type="PANTHER" id="PTHR11709:SF394">
    <property type="entry name" value="FI03373P-RELATED"/>
    <property type="match status" value="1"/>
</dbReference>
<evidence type="ECO:0000256" key="13">
    <source>
        <dbReference type="SAM" id="MobiDB-lite"/>
    </source>
</evidence>
<organism evidence="16 17">
    <name type="scientific">Reticulibacter mediterranei</name>
    <dbReference type="NCBI Taxonomy" id="2778369"/>
    <lineage>
        <taxon>Bacteria</taxon>
        <taxon>Bacillati</taxon>
        <taxon>Chloroflexota</taxon>
        <taxon>Ktedonobacteria</taxon>
        <taxon>Ktedonobacterales</taxon>
        <taxon>Reticulibacteraceae</taxon>
        <taxon>Reticulibacter</taxon>
    </lineage>
</organism>
<comment type="cofactor">
    <cofactor evidence="1 12">
        <name>Cu(+)</name>
        <dbReference type="ChEBI" id="CHEBI:49552"/>
    </cofactor>
</comment>
<dbReference type="Pfam" id="PF07732">
    <property type="entry name" value="Cu-oxidase_3"/>
    <property type="match status" value="1"/>
</dbReference>
<dbReference type="InterPro" id="IPR011707">
    <property type="entry name" value="Cu-oxidase-like_N"/>
</dbReference>
<dbReference type="InterPro" id="IPR045087">
    <property type="entry name" value="Cu-oxidase_fam"/>
</dbReference>
<dbReference type="CDD" id="cd04208">
    <property type="entry name" value="CuRO_2_CuNIR"/>
    <property type="match status" value="1"/>
</dbReference>
<dbReference type="PRINTS" id="PR00695">
    <property type="entry name" value="CUNO2RDTASE"/>
</dbReference>
<keyword evidence="8" id="KW-0677">Repeat</keyword>
<feature type="binding site" description="type 1 copper site" evidence="12">
    <location>
        <position position="253"/>
    </location>
    <ligand>
        <name>Cu cation</name>
        <dbReference type="ChEBI" id="CHEBI:23378"/>
        <label>1</label>
    </ligand>
</feature>
<evidence type="ECO:0000256" key="6">
    <source>
        <dbReference type="ARBA" id="ARBA00017290"/>
    </source>
</evidence>
<dbReference type="GO" id="GO:0050421">
    <property type="term" value="F:nitrite reductase (NO-forming) activity"/>
    <property type="evidence" value="ECO:0007669"/>
    <property type="project" value="UniProtKB-EC"/>
</dbReference>
<dbReference type="Proteomes" id="UP000597444">
    <property type="component" value="Unassembled WGS sequence"/>
</dbReference>
<evidence type="ECO:0000256" key="2">
    <source>
        <dbReference type="ARBA" id="ARBA00001973"/>
    </source>
</evidence>
<evidence type="ECO:0000313" key="17">
    <source>
        <dbReference type="Proteomes" id="UP000597444"/>
    </source>
</evidence>
<comment type="caution">
    <text evidence="16">The sequence shown here is derived from an EMBL/GenBank/DDBJ whole genome shotgun (WGS) entry which is preliminary data.</text>
</comment>
<evidence type="ECO:0000313" key="16">
    <source>
        <dbReference type="EMBL" id="GHO91947.1"/>
    </source>
</evidence>
<dbReference type="SUPFAM" id="SSF49503">
    <property type="entry name" value="Cupredoxins"/>
    <property type="match status" value="2"/>
</dbReference>
<evidence type="ECO:0000256" key="11">
    <source>
        <dbReference type="ARBA" id="ARBA00049340"/>
    </source>
</evidence>
<dbReference type="InterPro" id="IPR008972">
    <property type="entry name" value="Cupredoxin"/>
</dbReference>
<dbReference type="AlphaFoldDB" id="A0A8J3IIA2"/>
<evidence type="ECO:0000256" key="8">
    <source>
        <dbReference type="ARBA" id="ARBA00022737"/>
    </source>
</evidence>
<evidence type="ECO:0000256" key="9">
    <source>
        <dbReference type="ARBA" id="ARBA00023002"/>
    </source>
</evidence>
<comment type="subunit">
    <text evidence="4">Homotrimer.</text>
</comment>
<feature type="region of interest" description="Disordered" evidence="13">
    <location>
        <begin position="93"/>
        <end position="132"/>
    </location>
</feature>
<feature type="binding site" description="type 1 copper site" evidence="12">
    <location>
        <position position="244"/>
    </location>
    <ligand>
        <name>Cu cation</name>
        <dbReference type="ChEBI" id="CHEBI:23378"/>
        <label>1</label>
    </ligand>
</feature>
<keyword evidence="9" id="KW-0560">Oxidoreductase</keyword>
<feature type="transmembrane region" description="Helical" evidence="14">
    <location>
        <begin position="66"/>
        <end position="89"/>
    </location>
</feature>
<keyword evidence="7 12" id="KW-0479">Metal-binding</keyword>